<dbReference type="Proteomes" id="UP000184432">
    <property type="component" value="Unassembled WGS sequence"/>
</dbReference>
<dbReference type="PANTHER" id="PTHR40459:SF1">
    <property type="entry name" value="CONSERVED HYPOTHETICAL ALANINE AND LEUCINE RICH PROTEIN"/>
    <property type="match status" value="1"/>
</dbReference>
<dbReference type="InterPro" id="IPR036291">
    <property type="entry name" value="NAD(P)-bd_dom_sf"/>
</dbReference>
<dbReference type="AlphaFoldDB" id="A0A1M6A3L6"/>
<proteinExistence type="predicted"/>
<dbReference type="SUPFAM" id="SSF48179">
    <property type="entry name" value="6-phosphogluconate dehydrogenase C-terminal domain-like"/>
    <property type="match status" value="1"/>
</dbReference>
<dbReference type="SUPFAM" id="SSF51735">
    <property type="entry name" value="NAD(P)-binding Rossmann-fold domains"/>
    <property type="match status" value="1"/>
</dbReference>
<organism evidence="2 3">
    <name type="scientific">Aquimarina spongiae</name>
    <dbReference type="NCBI Taxonomy" id="570521"/>
    <lineage>
        <taxon>Bacteria</taxon>
        <taxon>Pseudomonadati</taxon>
        <taxon>Bacteroidota</taxon>
        <taxon>Flavobacteriia</taxon>
        <taxon>Flavobacteriales</taxon>
        <taxon>Flavobacteriaceae</taxon>
        <taxon>Aquimarina</taxon>
    </lineage>
</organism>
<dbReference type="Gene3D" id="3.40.50.720">
    <property type="entry name" value="NAD(P)-binding Rossmann-like Domain"/>
    <property type="match status" value="1"/>
</dbReference>
<evidence type="ECO:0000313" key="3">
    <source>
        <dbReference type="Proteomes" id="UP000184432"/>
    </source>
</evidence>
<feature type="domain" description="DUF2520" evidence="1">
    <location>
        <begin position="169"/>
        <end position="292"/>
    </location>
</feature>
<protein>
    <recommendedName>
        <fullName evidence="1">DUF2520 domain-containing protein</fullName>
    </recommendedName>
</protein>
<dbReference type="InterPro" id="IPR008927">
    <property type="entry name" value="6-PGluconate_DH-like_C_sf"/>
</dbReference>
<dbReference type="Gene3D" id="1.10.1040.20">
    <property type="entry name" value="ProC-like, C-terminal domain"/>
    <property type="match status" value="1"/>
</dbReference>
<dbReference type="STRING" id="570521.SAMN04488508_10166"/>
<dbReference type="InterPro" id="IPR018931">
    <property type="entry name" value="DUF2520"/>
</dbReference>
<dbReference type="EMBL" id="FQYP01000001">
    <property type="protein sequence ID" value="SHI31114.1"/>
    <property type="molecule type" value="Genomic_DNA"/>
</dbReference>
<dbReference type="Pfam" id="PF10728">
    <property type="entry name" value="DUF2520"/>
    <property type="match status" value="1"/>
</dbReference>
<dbReference type="PANTHER" id="PTHR40459">
    <property type="entry name" value="CONSERVED HYPOTHETICAL ALANINE AND LEUCINE RICH PROTEIN"/>
    <property type="match status" value="1"/>
</dbReference>
<evidence type="ECO:0000259" key="1">
    <source>
        <dbReference type="Pfam" id="PF10728"/>
    </source>
</evidence>
<name>A0A1M6A3L6_9FLAO</name>
<reference evidence="3" key="1">
    <citation type="submission" date="2016-11" db="EMBL/GenBank/DDBJ databases">
        <authorList>
            <person name="Varghese N."/>
            <person name="Submissions S."/>
        </authorList>
    </citation>
    <scope>NUCLEOTIDE SEQUENCE [LARGE SCALE GENOMIC DNA]</scope>
    <source>
        <strain evidence="3">DSM 22623</strain>
    </source>
</reference>
<gene>
    <name evidence="2" type="ORF">SAMN04488508_10166</name>
</gene>
<sequence>MCSRSVCVLELNRILRFNIIGNTHFSTIHVVNGFLFLILRLLPYFCRMIEVCLLGAGNVATHLYHALNGAEDVNIIQCYNRKGIPLHPDQDATQIITDIAALKDADVYIVAVSDDAIAQISDKLPFQNRLVVHTSGSVPMDAIAGDNRKGVFYPLQTFSKDKSVDFGTIPICIEAEETQDLNTLKKLASPLSDKVYEITSAQRNVLHVSAVFVNNFTNHLYTIGTDICEAYDVPFEILHPLIQETAKKILEIPATEAQTGPAIRNDQQTIARHLKIMNTDSQKEIYTILTKAIQSKHGKKL</sequence>
<evidence type="ECO:0000313" key="2">
    <source>
        <dbReference type="EMBL" id="SHI31114.1"/>
    </source>
</evidence>
<dbReference type="InterPro" id="IPR037108">
    <property type="entry name" value="TM1727-like_C_sf"/>
</dbReference>
<accession>A0A1M6A3L6</accession>
<keyword evidence="3" id="KW-1185">Reference proteome</keyword>